<dbReference type="Pfam" id="PF01121">
    <property type="entry name" value="CoaE"/>
    <property type="match status" value="1"/>
</dbReference>
<dbReference type="SUPFAM" id="SSF52540">
    <property type="entry name" value="P-loop containing nucleoside triphosphate hydrolases"/>
    <property type="match status" value="1"/>
</dbReference>
<proteinExistence type="inferred from homology"/>
<gene>
    <name evidence="8" type="primary">coaE</name>
    <name evidence="10" type="ORF">GSF08_05265</name>
</gene>
<evidence type="ECO:0000256" key="6">
    <source>
        <dbReference type="ARBA" id="ARBA00022840"/>
    </source>
</evidence>
<keyword evidence="4 8" id="KW-0547">Nucleotide-binding</keyword>
<dbReference type="NCBIfam" id="TIGR00152">
    <property type="entry name" value="dephospho-CoA kinase"/>
    <property type="match status" value="1"/>
</dbReference>
<keyword evidence="5 8" id="KW-0418">Kinase</keyword>
<dbReference type="RefSeq" id="WP_160624796.1">
    <property type="nucleotide sequence ID" value="NZ_WUUQ01000002.1"/>
</dbReference>
<keyword evidence="2 8" id="KW-0963">Cytoplasm</keyword>
<comment type="catalytic activity">
    <reaction evidence="8">
        <text>3'-dephospho-CoA + ATP = ADP + CoA + H(+)</text>
        <dbReference type="Rhea" id="RHEA:18245"/>
        <dbReference type="ChEBI" id="CHEBI:15378"/>
        <dbReference type="ChEBI" id="CHEBI:30616"/>
        <dbReference type="ChEBI" id="CHEBI:57287"/>
        <dbReference type="ChEBI" id="CHEBI:57328"/>
        <dbReference type="ChEBI" id="CHEBI:456216"/>
        <dbReference type="EC" id="2.7.1.24"/>
    </reaction>
</comment>
<dbReference type="EMBL" id="WUUQ01000002">
    <property type="protein sequence ID" value="MXQ73338.1"/>
    <property type="molecule type" value="Genomic_DNA"/>
</dbReference>
<evidence type="ECO:0000256" key="5">
    <source>
        <dbReference type="ARBA" id="ARBA00022777"/>
    </source>
</evidence>
<dbReference type="PANTHER" id="PTHR10695">
    <property type="entry name" value="DEPHOSPHO-COA KINASE-RELATED"/>
    <property type="match status" value="1"/>
</dbReference>
<comment type="function">
    <text evidence="8">Catalyzes the phosphorylation of the 3'-hydroxyl group of dephosphocoenzyme A to form coenzyme A.</text>
</comment>
<dbReference type="InterPro" id="IPR001977">
    <property type="entry name" value="Depp_CoAkinase"/>
</dbReference>
<dbReference type="Proteomes" id="UP000434036">
    <property type="component" value="Unassembled WGS sequence"/>
</dbReference>
<keyword evidence="7 8" id="KW-0173">Coenzyme A biosynthesis</keyword>
<comment type="pathway">
    <text evidence="8">Cofactor biosynthesis; coenzyme A biosynthesis; CoA from (R)-pantothenate: step 5/5.</text>
</comment>
<dbReference type="PROSITE" id="PS51219">
    <property type="entry name" value="DPCK"/>
    <property type="match status" value="1"/>
</dbReference>
<evidence type="ECO:0000313" key="10">
    <source>
        <dbReference type="EMBL" id="MXQ73338.1"/>
    </source>
</evidence>
<evidence type="ECO:0000256" key="1">
    <source>
        <dbReference type="ARBA" id="ARBA00009018"/>
    </source>
</evidence>
<dbReference type="GO" id="GO:0005737">
    <property type="term" value="C:cytoplasm"/>
    <property type="evidence" value="ECO:0007669"/>
    <property type="project" value="UniProtKB-SubCell"/>
</dbReference>
<dbReference type="PANTHER" id="PTHR10695:SF46">
    <property type="entry name" value="BIFUNCTIONAL COENZYME A SYNTHASE-RELATED"/>
    <property type="match status" value="1"/>
</dbReference>
<comment type="subcellular location">
    <subcellularLocation>
        <location evidence="8">Cytoplasm</location>
    </subcellularLocation>
</comment>
<dbReference type="FunFam" id="3.40.50.300:FF:000991">
    <property type="entry name" value="Dephospho-CoA kinase"/>
    <property type="match status" value="1"/>
</dbReference>
<dbReference type="CDD" id="cd02022">
    <property type="entry name" value="DPCK"/>
    <property type="match status" value="1"/>
</dbReference>
<protein>
    <recommendedName>
        <fullName evidence="8 9">Dephospho-CoA kinase</fullName>
        <ecNumber evidence="8 9">2.7.1.24</ecNumber>
    </recommendedName>
    <alternativeName>
        <fullName evidence="8">Dephosphocoenzyme A kinase</fullName>
    </alternativeName>
</protein>
<keyword evidence="11" id="KW-1185">Reference proteome</keyword>
<organism evidence="10 11">
    <name type="scientific">Copranaerobaculum intestinale</name>
    <dbReference type="NCBI Taxonomy" id="2692629"/>
    <lineage>
        <taxon>Bacteria</taxon>
        <taxon>Bacillati</taxon>
        <taxon>Bacillota</taxon>
        <taxon>Erysipelotrichia</taxon>
        <taxon>Erysipelotrichales</taxon>
        <taxon>Erysipelotrichaceae</taxon>
        <taxon>Copranaerobaculum</taxon>
    </lineage>
</organism>
<evidence type="ECO:0000256" key="3">
    <source>
        <dbReference type="ARBA" id="ARBA00022679"/>
    </source>
</evidence>
<dbReference type="GO" id="GO:0015937">
    <property type="term" value="P:coenzyme A biosynthetic process"/>
    <property type="evidence" value="ECO:0007669"/>
    <property type="project" value="UniProtKB-UniRule"/>
</dbReference>
<evidence type="ECO:0000256" key="9">
    <source>
        <dbReference type="NCBIfam" id="TIGR00152"/>
    </source>
</evidence>
<dbReference type="Gene3D" id="3.40.50.300">
    <property type="entry name" value="P-loop containing nucleotide triphosphate hydrolases"/>
    <property type="match status" value="1"/>
</dbReference>
<accession>A0A6N8U562</accession>
<dbReference type="UniPathway" id="UPA00241">
    <property type="reaction ID" value="UER00356"/>
</dbReference>
<evidence type="ECO:0000256" key="2">
    <source>
        <dbReference type="ARBA" id="ARBA00022490"/>
    </source>
</evidence>
<evidence type="ECO:0000256" key="8">
    <source>
        <dbReference type="HAMAP-Rule" id="MF_00376"/>
    </source>
</evidence>
<evidence type="ECO:0000313" key="11">
    <source>
        <dbReference type="Proteomes" id="UP000434036"/>
    </source>
</evidence>
<evidence type="ECO:0000256" key="7">
    <source>
        <dbReference type="ARBA" id="ARBA00022993"/>
    </source>
</evidence>
<comment type="similarity">
    <text evidence="1 8">Belongs to the CoaE family.</text>
</comment>
<dbReference type="AlphaFoldDB" id="A0A6N8U562"/>
<evidence type="ECO:0000256" key="4">
    <source>
        <dbReference type="ARBA" id="ARBA00022741"/>
    </source>
</evidence>
<dbReference type="InterPro" id="IPR027417">
    <property type="entry name" value="P-loop_NTPase"/>
</dbReference>
<name>A0A6N8U562_9FIRM</name>
<dbReference type="GO" id="GO:0004140">
    <property type="term" value="F:dephospho-CoA kinase activity"/>
    <property type="evidence" value="ECO:0007669"/>
    <property type="project" value="UniProtKB-UniRule"/>
</dbReference>
<reference evidence="10 11" key="2">
    <citation type="submission" date="2020-01" db="EMBL/GenBank/DDBJ databases">
        <title>Clostridiaceae sp. nov. isolated from the gut of human by culturomics.</title>
        <authorList>
            <person name="Chang Y."/>
        </authorList>
    </citation>
    <scope>NUCLEOTIDE SEQUENCE [LARGE SCALE GENOMIC DNA]</scope>
    <source>
        <strain evidence="10 11">DONG20-135</strain>
    </source>
</reference>
<keyword evidence="6 8" id="KW-0067">ATP-binding</keyword>
<keyword evidence="3 8" id="KW-0808">Transferase</keyword>
<dbReference type="HAMAP" id="MF_00376">
    <property type="entry name" value="Dephospho_CoA_kinase"/>
    <property type="match status" value="1"/>
</dbReference>
<feature type="binding site" evidence="8">
    <location>
        <begin position="11"/>
        <end position="16"/>
    </location>
    <ligand>
        <name>ATP</name>
        <dbReference type="ChEBI" id="CHEBI:30616"/>
    </ligand>
</feature>
<reference evidence="10 11" key="1">
    <citation type="submission" date="2019-12" db="EMBL/GenBank/DDBJ databases">
        <authorList>
            <person name="Yang R."/>
        </authorList>
    </citation>
    <scope>NUCLEOTIDE SEQUENCE [LARGE SCALE GENOMIC DNA]</scope>
    <source>
        <strain evidence="10 11">DONG20-135</strain>
    </source>
</reference>
<comment type="caution">
    <text evidence="10">The sequence shown here is derived from an EMBL/GenBank/DDBJ whole genome shotgun (WGS) entry which is preliminary data.</text>
</comment>
<dbReference type="GO" id="GO:0005524">
    <property type="term" value="F:ATP binding"/>
    <property type="evidence" value="ECO:0007669"/>
    <property type="project" value="UniProtKB-UniRule"/>
</dbReference>
<sequence>MKRIGLTGIMGAGKSTVIACLKDMGITVLDCDTINHALMEKGEPGYACLMEAFGPSILNEQGAIDRRLLSDQVFHDDQKRQQLESIMHPLIQQRMEDELKNHKQETMVVVEVPLLFEIHWEHHFDEVWVVSGDEEVLLQRLEKLRKIDAEETRRRWKHQLSQAEKCRRADVVIDNSGTREELQKQMKTLIQGKG</sequence>
<dbReference type="EC" id="2.7.1.24" evidence="8 9"/>